<evidence type="ECO:0000256" key="3">
    <source>
        <dbReference type="ARBA" id="ARBA00022989"/>
    </source>
</evidence>
<dbReference type="EMBL" id="NBSH01000008">
    <property type="protein sequence ID" value="ORX36460.1"/>
    <property type="molecule type" value="Genomic_DNA"/>
</dbReference>
<keyword evidence="7" id="KW-0732">Signal</keyword>
<keyword evidence="4 6" id="KW-0472">Membrane</keyword>
<dbReference type="Gene3D" id="3.40.30.10">
    <property type="entry name" value="Glutaredoxin"/>
    <property type="match status" value="3"/>
</dbReference>
<reference evidence="9 10" key="1">
    <citation type="submission" date="2017-03" db="EMBL/GenBank/DDBJ databases">
        <title>Widespread Adenine N6-methylation of Active Genes in Fungi.</title>
        <authorList>
            <consortium name="DOE Joint Genome Institute"/>
            <person name="Mondo S.J."/>
            <person name="Dannebaum R.O."/>
            <person name="Kuo R.C."/>
            <person name="Louie K.B."/>
            <person name="Bewick A.J."/>
            <person name="Labutti K."/>
            <person name="Haridas S."/>
            <person name="Kuo A."/>
            <person name="Salamov A."/>
            <person name="Ahrendt S.R."/>
            <person name="Lau R."/>
            <person name="Bowen B.P."/>
            <person name="Lipzen A."/>
            <person name="Sullivan W."/>
            <person name="Andreopoulos W.B."/>
            <person name="Clum A."/>
            <person name="Lindquist E."/>
            <person name="Daum C."/>
            <person name="Northen T.R."/>
            <person name="Ramamoorthy G."/>
            <person name="Schmitz R.J."/>
            <person name="Gryganskyi A."/>
            <person name="Culley D."/>
            <person name="Magnuson J."/>
            <person name="James T.Y."/>
            <person name="O'Malley M.A."/>
            <person name="Stajich J.E."/>
            <person name="Spatafora J.W."/>
            <person name="Visel A."/>
            <person name="Grigoriev I.V."/>
        </authorList>
    </citation>
    <scope>NUCLEOTIDE SEQUENCE [LARGE SCALE GENOMIC DNA]</scope>
    <source>
        <strain evidence="9 10">NRRL Y-17943</strain>
    </source>
</reference>
<comment type="caution">
    <text evidence="9">The sequence shown here is derived from an EMBL/GenBank/DDBJ whole genome shotgun (WGS) entry which is preliminary data.</text>
</comment>
<keyword evidence="3 6" id="KW-1133">Transmembrane helix</keyword>
<evidence type="ECO:0000256" key="5">
    <source>
        <dbReference type="ARBA" id="ARBA00045246"/>
    </source>
</evidence>
<dbReference type="OrthoDB" id="72053at2759"/>
<evidence type="ECO:0000256" key="2">
    <source>
        <dbReference type="ARBA" id="ARBA00022692"/>
    </source>
</evidence>
<evidence type="ECO:0000313" key="10">
    <source>
        <dbReference type="Proteomes" id="UP000193218"/>
    </source>
</evidence>
<dbReference type="RefSeq" id="XP_021870561.1">
    <property type="nucleotide sequence ID" value="XM_022013468.1"/>
</dbReference>
<dbReference type="AlphaFoldDB" id="A0A1Y1UEH5"/>
<evidence type="ECO:0000256" key="6">
    <source>
        <dbReference type="SAM" id="Phobius"/>
    </source>
</evidence>
<dbReference type="InterPro" id="IPR052250">
    <property type="entry name" value="PDI_TMX3"/>
</dbReference>
<dbReference type="InterPro" id="IPR017937">
    <property type="entry name" value="Thioredoxin_CS"/>
</dbReference>
<dbReference type="PROSITE" id="PS00194">
    <property type="entry name" value="THIOREDOXIN_1"/>
    <property type="match status" value="1"/>
</dbReference>
<dbReference type="CDD" id="cd02961">
    <property type="entry name" value="PDI_a_family"/>
    <property type="match status" value="2"/>
</dbReference>
<evidence type="ECO:0000256" key="1">
    <source>
        <dbReference type="ARBA" id="ARBA00004389"/>
    </source>
</evidence>
<keyword evidence="10" id="KW-1185">Reference proteome</keyword>
<evidence type="ECO:0000256" key="7">
    <source>
        <dbReference type="SAM" id="SignalP"/>
    </source>
</evidence>
<evidence type="ECO:0000256" key="4">
    <source>
        <dbReference type="ARBA" id="ARBA00023136"/>
    </source>
</evidence>
<gene>
    <name evidence="9" type="ORF">BD324DRAFT_580830</name>
</gene>
<feature type="signal peptide" evidence="7">
    <location>
        <begin position="1"/>
        <end position="19"/>
    </location>
</feature>
<dbReference type="GeneID" id="33555276"/>
<organism evidence="9 10">
    <name type="scientific">Kockovaella imperatae</name>
    <dbReference type="NCBI Taxonomy" id="4999"/>
    <lineage>
        <taxon>Eukaryota</taxon>
        <taxon>Fungi</taxon>
        <taxon>Dikarya</taxon>
        <taxon>Basidiomycota</taxon>
        <taxon>Agaricomycotina</taxon>
        <taxon>Tremellomycetes</taxon>
        <taxon>Tremellales</taxon>
        <taxon>Cuniculitremaceae</taxon>
        <taxon>Kockovaella</taxon>
    </lineage>
</organism>
<evidence type="ECO:0000313" key="9">
    <source>
        <dbReference type="EMBL" id="ORX36460.1"/>
    </source>
</evidence>
<evidence type="ECO:0000259" key="8">
    <source>
        <dbReference type="PROSITE" id="PS51352"/>
    </source>
</evidence>
<dbReference type="Proteomes" id="UP000193218">
    <property type="component" value="Unassembled WGS sequence"/>
</dbReference>
<feature type="domain" description="Thioredoxin" evidence="8">
    <location>
        <begin position="9"/>
        <end position="138"/>
    </location>
</feature>
<feature type="chain" id="PRO_5013390674" evidence="7">
    <location>
        <begin position="20"/>
        <end position="572"/>
    </location>
</feature>
<dbReference type="SUPFAM" id="SSF52833">
    <property type="entry name" value="Thioredoxin-like"/>
    <property type="match status" value="2"/>
</dbReference>
<dbReference type="PANTHER" id="PTHR46426:SF1">
    <property type="entry name" value="PROTEIN DISULFIDE-ISOMERASE TMX3"/>
    <property type="match status" value="1"/>
</dbReference>
<feature type="transmembrane region" description="Helical" evidence="6">
    <location>
        <begin position="533"/>
        <end position="550"/>
    </location>
</feature>
<name>A0A1Y1UEH5_9TREE</name>
<comment type="function">
    <text evidence="5">Probable disulfide isomerase, which participates in the folding of proteins containing disulfide bonds. May act as a dithiol oxidase. Acts as a regulator of endoplasmic reticulum-mitochondria contact sites via its ability to regulate redox signals.</text>
</comment>
<comment type="subcellular location">
    <subcellularLocation>
        <location evidence="1">Endoplasmic reticulum membrane</location>
        <topology evidence="1">Single-pass membrane protein</topology>
    </subcellularLocation>
</comment>
<dbReference type="GO" id="GO:0005789">
    <property type="term" value="C:endoplasmic reticulum membrane"/>
    <property type="evidence" value="ECO:0007669"/>
    <property type="project" value="UniProtKB-SubCell"/>
</dbReference>
<sequence length="572" mass="63752">MVSLRGLTLSLLLAVNVWAAPAVDVDLELRQLTEDNFRASTARGLWLVEHYSPKCNRGHCRAFAPTWQRLAKRFQHLERLSGTYMAQVNCLAQGDLCNRNEIKYYPQLVLYSDGTALSSYTGDRSFEDLSRFIEQHSATYVQDHLKATETGSEQNSSASSHNQDGKVVETDGDGLVALKSAGPVLVDFYAPWCPHCKQLRPIYEELATELRGKMNIAAINCDAHPALCKEYGIKGFPTIRLFDGATSKDMTGARTLAKMKEFALKSVKTNAVTPIMAQDFDEILKSQDVFFLYLQNFDSALSDTANVKSALAPIASTHPLYTSSDPELYKQLHIANPPPTSSLLAFSAQDPYPVGSLAFPADRDAIDRFIAGHKLPTLVQLTTSNFNDLLKSQSHSVVVLGALHGGSDGEAEKKKLYEIARAWRRGGRRFSSPVQFVWAESGKWAGWLRSSFKVKRQDLPAIVIIDPSTYEYYDTTIEGNRVLFEGASVFSVLEGFYQHFLRPRPIETTFEWGSRSATMTLISLGHLGADNKFLAFLFVVGGVGLFIFLLQKCIPRDAREGHKDHHNRPRLD</sequence>
<dbReference type="FunCoup" id="A0A1Y1UEH5">
    <property type="interactions" value="242"/>
</dbReference>
<feature type="domain" description="Thioredoxin" evidence="8">
    <location>
        <begin position="148"/>
        <end position="269"/>
    </location>
</feature>
<dbReference type="Pfam" id="PF13848">
    <property type="entry name" value="Thioredoxin_6"/>
    <property type="match status" value="1"/>
</dbReference>
<dbReference type="InParanoid" id="A0A1Y1UEH5"/>
<protein>
    <submittedName>
        <fullName evidence="9">Thioredoxin-like protein</fullName>
    </submittedName>
</protein>
<dbReference type="PROSITE" id="PS51352">
    <property type="entry name" value="THIOREDOXIN_2"/>
    <property type="match status" value="2"/>
</dbReference>
<dbReference type="PRINTS" id="PR00421">
    <property type="entry name" value="THIOREDOXIN"/>
</dbReference>
<dbReference type="STRING" id="4999.A0A1Y1UEH5"/>
<proteinExistence type="predicted"/>
<dbReference type="Pfam" id="PF00085">
    <property type="entry name" value="Thioredoxin"/>
    <property type="match status" value="2"/>
</dbReference>
<dbReference type="InterPro" id="IPR036249">
    <property type="entry name" value="Thioredoxin-like_sf"/>
</dbReference>
<keyword evidence="2 6" id="KW-0812">Transmembrane</keyword>
<dbReference type="InterPro" id="IPR013766">
    <property type="entry name" value="Thioredoxin_domain"/>
</dbReference>
<dbReference type="PANTHER" id="PTHR46426">
    <property type="entry name" value="PROTEIN DISULFIDE-ISOMERASE TMX3"/>
    <property type="match status" value="1"/>
</dbReference>
<accession>A0A1Y1UEH5</accession>